<dbReference type="PANTHER" id="PTHR11908">
    <property type="entry name" value="XANTHINE DEHYDROGENASE"/>
    <property type="match status" value="1"/>
</dbReference>
<dbReference type="InterPro" id="IPR000674">
    <property type="entry name" value="Ald_Oxase/Xan_DH_a/b"/>
</dbReference>
<dbReference type="InterPro" id="IPR036856">
    <property type="entry name" value="Ald_Oxase/Xan_DH_a/b_sf"/>
</dbReference>
<reference evidence="5 6" key="1">
    <citation type="submission" date="2024-02" db="EMBL/GenBank/DDBJ databases">
        <title>Deinococcus carri NBRC 110142.</title>
        <authorList>
            <person name="Ichikawa N."/>
            <person name="Katano-Makiyama Y."/>
            <person name="Hidaka K."/>
        </authorList>
    </citation>
    <scope>NUCLEOTIDE SEQUENCE [LARGE SCALE GENOMIC DNA]</scope>
    <source>
        <strain evidence="5 6">NBRC 110142</strain>
    </source>
</reference>
<evidence type="ECO:0000313" key="5">
    <source>
        <dbReference type="EMBL" id="GAA5513924.1"/>
    </source>
</evidence>
<dbReference type="SMART" id="SM01008">
    <property type="entry name" value="Ald_Xan_dh_C"/>
    <property type="match status" value="1"/>
</dbReference>
<protein>
    <submittedName>
        <fullName evidence="5">Aldehyde oxidoreductase molybdenum-binding subunit PaoC</fullName>
    </submittedName>
</protein>
<dbReference type="Pfam" id="PF20256">
    <property type="entry name" value="MoCoBD_2"/>
    <property type="match status" value="1"/>
</dbReference>
<gene>
    <name evidence="5" type="primary">paoC</name>
    <name evidence="5" type="ORF">Dcar01_02673</name>
</gene>
<dbReference type="Proteomes" id="UP001401887">
    <property type="component" value="Unassembled WGS sequence"/>
</dbReference>
<proteinExistence type="predicted"/>
<organism evidence="5 6">
    <name type="scientific">Deinococcus carri</name>
    <dbReference type="NCBI Taxonomy" id="1211323"/>
    <lineage>
        <taxon>Bacteria</taxon>
        <taxon>Thermotogati</taxon>
        <taxon>Deinococcota</taxon>
        <taxon>Deinococci</taxon>
        <taxon>Deinococcales</taxon>
        <taxon>Deinococcaceae</taxon>
        <taxon>Deinococcus</taxon>
    </lineage>
</organism>
<keyword evidence="1" id="KW-0500">Molybdenum</keyword>
<dbReference type="RefSeq" id="WP_345465998.1">
    <property type="nucleotide sequence ID" value="NZ_BAABRP010000011.1"/>
</dbReference>
<dbReference type="Pfam" id="PF01315">
    <property type="entry name" value="Ald_Xan_dh_C"/>
    <property type="match status" value="1"/>
</dbReference>
<dbReference type="InterPro" id="IPR016208">
    <property type="entry name" value="Ald_Oxase/xanthine_DH-like"/>
</dbReference>
<dbReference type="InterPro" id="IPR037165">
    <property type="entry name" value="AldOxase/xan_DH_Mopterin-bd_sf"/>
</dbReference>
<feature type="domain" description="Aldehyde oxidase/xanthine dehydrogenase a/b hammerhead" evidence="4">
    <location>
        <begin position="30"/>
        <end position="143"/>
    </location>
</feature>
<dbReference type="PANTHER" id="PTHR11908:SF132">
    <property type="entry name" value="ALDEHYDE OXIDASE 1-RELATED"/>
    <property type="match status" value="1"/>
</dbReference>
<dbReference type="Pfam" id="PF02738">
    <property type="entry name" value="MoCoBD_1"/>
    <property type="match status" value="1"/>
</dbReference>
<sequence length="768" mass="82459">MTGTKPAPLKVPGGAIGRRMNRVDGPDKVTGHATYAAEFELPNVAHAVLVTSSIASGRVRRIGTQAACAVPGVLAVLTYESEGVQLRPVEQPYPGSTSGTALLPLQTDRIEQRGQVVAVVVADSLEVAQHAALLVEVEYDEEPFVGTLQGSLHSGRADLQKPVEDEAYERGDAEQAYQAAEVQLDLTYTTPQENHNPLELHATLALWESETHLTVYEPSQWILAPQHTLAHHFGLEPEQVRVVSPYIGGGFGSKAATWSHLPLAALAAKLVKRPVKLSRTRAQEFAGVGYRPATVQQYKLGATKDGKITSISLHADTQAGMNGDFVESVSHVTEMLYDVPNMQVSQTLRRTHAGEGIMMRAPGEASGSFGLESLVDELAYAVGLDPLELRRRNYAETDPKSGHPYSSKHLRECYEQAAEKFGWEKRNPEPGSMRDGETRLGWGMATVTYPVYASPATARARIFEDGRAEIEAGSHDIGTGTYTILTQIASDGFGVAPNCVKVLLGDTNYPKNAYSGGSRTASSVGDVVMAASLAARQELALLATGDEQSPLHGLNPHDLTARGGRLFVQEDPSRGETFQDILARAGRNRIEVYREVLPIGGKREQLDGMMDAQNASVGADAAGYARHSFGAVFVEVRLDPDFMTPRVSRVVGAFDFGRVLNRKTAESQLSGGIIWGIGMALHEQTDVDPATGLVLNDDLAEYLVPINADVGELEVLMLDVPDTRASALGARGVGELGIVGTAAAIANAVYHATGKRVRDLPITIDKLL</sequence>
<dbReference type="SUPFAM" id="SSF56003">
    <property type="entry name" value="Molybdenum cofactor-binding domain"/>
    <property type="match status" value="1"/>
</dbReference>
<evidence type="ECO:0000256" key="3">
    <source>
        <dbReference type="SAM" id="MobiDB-lite"/>
    </source>
</evidence>
<evidence type="ECO:0000256" key="1">
    <source>
        <dbReference type="ARBA" id="ARBA00022505"/>
    </source>
</evidence>
<keyword evidence="2" id="KW-0560">Oxidoreductase</keyword>
<dbReference type="Gene3D" id="3.90.1170.50">
    <property type="entry name" value="Aldehyde oxidase/xanthine dehydrogenase, a/b hammerhead"/>
    <property type="match status" value="1"/>
</dbReference>
<dbReference type="Gene3D" id="3.30.365.10">
    <property type="entry name" value="Aldehyde oxidase/xanthine dehydrogenase, molybdopterin binding domain"/>
    <property type="match status" value="4"/>
</dbReference>
<name>A0ABP9W9A3_9DEIO</name>
<keyword evidence="6" id="KW-1185">Reference proteome</keyword>
<dbReference type="EMBL" id="BAABRP010000011">
    <property type="protein sequence ID" value="GAA5513924.1"/>
    <property type="molecule type" value="Genomic_DNA"/>
</dbReference>
<feature type="region of interest" description="Disordered" evidence="3">
    <location>
        <begin position="1"/>
        <end position="23"/>
    </location>
</feature>
<evidence type="ECO:0000313" key="6">
    <source>
        <dbReference type="Proteomes" id="UP001401887"/>
    </source>
</evidence>
<accession>A0ABP9W9A3</accession>
<evidence type="ECO:0000259" key="4">
    <source>
        <dbReference type="SMART" id="SM01008"/>
    </source>
</evidence>
<dbReference type="InterPro" id="IPR008274">
    <property type="entry name" value="AldOxase/xan_DH_MoCoBD1"/>
</dbReference>
<dbReference type="InterPro" id="IPR046867">
    <property type="entry name" value="AldOxase/xan_DH_MoCoBD2"/>
</dbReference>
<dbReference type="SUPFAM" id="SSF54665">
    <property type="entry name" value="CO dehydrogenase molybdoprotein N-domain-like"/>
    <property type="match status" value="1"/>
</dbReference>
<evidence type="ECO:0000256" key="2">
    <source>
        <dbReference type="ARBA" id="ARBA00023002"/>
    </source>
</evidence>
<comment type="caution">
    <text evidence="5">The sequence shown here is derived from an EMBL/GenBank/DDBJ whole genome shotgun (WGS) entry which is preliminary data.</text>
</comment>